<dbReference type="EMBL" id="JAPFFF010000024">
    <property type="protein sequence ID" value="KAK8850150.1"/>
    <property type="molecule type" value="Genomic_DNA"/>
</dbReference>
<evidence type="ECO:0000313" key="2">
    <source>
        <dbReference type="Proteomes" id="UP001470230"/>
    </source>
</evidence>
<keyword evidence="2" id="KW-1185">Reference proteome</keyword>
<proteinExistence type="predicted"/>
<accession>A0ABR2HN55</accession>
<protein>
    <submittedName>
        <fullName evidence="1">Uncharacterized protein</fullName>
    </submittedName>
</protein>
<sequence>MNIAQKNALIKIISIVNARYDGYKTENARYCLRNLIRRKSNSNKYSEAAKDIENLALIEVKKEGYELLHDMIDNIRYMNEQAEDSQILLHELLIYDRSKTIEKSLKHFKFDRKATCSIPRQIKFLFGSGTLNCEDVENCEERIKNFCSITDDFFIKAVRENPHFKNYRTNSIDEFNNFNGPFNNFNDQNIPQKTAHHILFSSPNVNGHPNNMHYSRYSQYPHPTYQYYPQTKK</sequence>
<dbReference type="Proteomes" id="UP001470230">
    <property type="component" value="Unassembled WGS sequence"/>
</dbReference>
<comment type="caution">
    <text evidence="1">The sequence shown here is derived from an EMBL/GenBank/DDBJ whole genome shotgun (WGS) entry which is preliminary data.</text>
</comment>
<evidence type="ECO:0000313" key="1">
    <source>
        <dbReference type="EMBL" id="KAK8850150.1"/>
    </source>
</evidence>
<gene>
    <name evidence="1" type="ORF">M9Y10_018269</name>
</gene>
<reference evidence="1 2" key="1">
    <citation type="submission" date="2024-04" db="EMBL/GenBank/DDBJ databases">
        <title>Tritrichomonas musculus Genome.</title>
        <authorList>
            <person name="Alves-Ferreira E."/>
            <person name="Grigg M."/>
            <person name="Lorenzi H."/>
            <person name="Galac M."/>
        </authorList>
    </citation>
    <scope>NUCLEOTIDE SEQUENCE [LARGE SCALE GENOMIC DNA]</scope>
    <source>
        <strain evidence="1 2">EAF2021</strain>
    </source>
</reference>
<name>A0ABR2HN55_9EUKA</name>
<organism evidence="1 2">
    <name type="scientific">Tritrichomonas musculus</name>
    <dbReference type="NCBI Taxonomy" id="1915356"/>
    <lineage>
        <taxon>Eukaryota</taxon>
        <taxon>Metamonada</taxon>
        <taxon>Parabasalia</taxon>
        <taxon>Tritrichomonadida</taxon>
        <taxon>Tritrichomonadidae</taxon>
        <taxon>Tritrichomonas</taxon>
    </lineage>
</organism>